<feature type="compositionally biased region" description="Basic and acidic residues" evidence="3">
    <location>
        <begin position="1366"/>
        <end position="1380"/>
    </location>
</feature>
<feature type="coiled-coil region" evidence="2">
    <location>
        <begin position="864"/>
        <end position="898"/>
    </location>
</feature>
<feature type="compositionally biased region" description="Acidic residues" evidence="3">
    <location>
        <begin position="1608"/>
        <end position="1617"/>
    </location>
</feature>
<feature type="region of interest" description="Disordered" evidence="3">
    <location>
        <begin position="1244"/>
        <end position="1297"/>
    </location>
</feature>
<evidence type="ECO:0000256" key="1">
    <source>
        <dbReference type="PROSITE-ProRule" id="PRU00221"/>
    </source>
</evidence>
<dbReference type="Gene3D" id="2.130.10.10">
    <property type="entry name" value="YVTN repeat-like/Quinoprotein amine dehydrogenase"/>
    <property type="match status" value="1"/>
</dbReference>
<dbReference type="InterPro" id="IPR052993">
    <property type="entry name" value="CFA-57"/>
</dbReference>
<reference evidence="4 5" key="1">
    <citation type="submission" date="2024-09" db="EMBL/GenBank/DDBJ databases">
        <title>Chromosome-scale assembly of Riccia sorocarpa.</title>
        <authorList>
            <person name="Paukszto L."/>
        </authorList>
    </citation>
    <scope>NUCLEOTIDE SEQUENCE [LARGE SCALE GENOMIC DNA]</scope>
    <source>
        <strain evidence="4">LP-2024</strain>
        <tissue evidence="4">Aerial parts of the thallus</tissue>
    </source>
</reference>
<feature type="repeat" description="WD" evidence="1">
    <location>
        <begin position="63"/>
        <end position="94"/>
    </location>
</feature>
<protein>
    <submittedName>
        <fullName evidence="4">Uncharacterized protein</fullName>
    </submittedName>
</protein>
<dbReference type="InterPro" id="IPR036322">
    <property type="entry name" value="WD40_repeat_dom_sf"/>
</dbReference>
<dbReference type="Pfam" id="PF00400">
    <property type="entry name" value="WD40"/>
    <property type="match status" value="1"/>
</dbReference>
<evidence type="ECO:0000256" key="2">
    <source>
        <dbReference type="SAM" id="Coils"/>
    </source>
</evidence>
<dbReference type="Proteomes" id="UP001633002">
    <property type="component" value="Unassembled WGS sequence"/>
</dbReference>
<comment type="caution">
    <text evidence="4">The sequence shown here is derived from an EMBL/GenBank/DDBJ whole genome shotgun (WGS) entry which is preliminary data.</text>
</comment>
<evidence type="ECO:0000256" key="3">
    <source>
        <dbReference type="SAM" id="MobiDB-lite"/>
    </source>
</evidence>
<dbReference type="PANTHER" id="PTHR32215">
    <property type="entry name" value="CILIA- AND FLAGELLA-ASSOCIATED PROTEIN 57"/>
    <property type="match status" value="1"/>
</dbReference>
<feature type="compositionally biased region" description="Low complexity" evidence="3">
    <location>
        <begin position="1533"/>
        <end position="1544"/>
    </location>
</feature>
<dbReference type="PANTHER" id="PTHR32215:SF15">
    <property type="entry name" value="CILIA- AND FLAGELLA-ASSOCIATED PROTEIN 57"/>
    <property type="match status" value="1"/>
</dbReference>
<feature type="coiled-coil region" evidence="2">
    <location>
        <begin position="759"/>
        <end position="793"/>
    </location>
</feature>
<dbReference type="SUPFAM" id="SSF50978">
    <property type="entry name" value="WD40 repeat-like"/>
    <property type="match status" value="1"/>
</dbReference>
<proteinExistence type="predicted"/>
<feature type="region of interest" description="Disordered" evidence="3">
    <location>
        <begin position="1323"/>
        <end position="1617"/>
    </location>
</feature>
<evidence type="ECO:0000313" key="5">
    <source>
        <dbReference type="Proteomes" id="UP001633002"/>
    </source>
</evidence>
<dbReference type="PROSITE" id="PS50294">
    <property type="entry name" value="WD_REPEATS_REGION"/>
    <property type="match status" value="1"/>
</dbReference>
<feature type="compositionally biased region" description="Low complexity" evidence="3">
    <location>
        <begin position="1511"/>
        <end position="1526"/>
    </location>
</feature>
<feature type="compositionally biased region" description="Polar residues" evidence="3">
    <location>
        <begin position="1594"/>
        <end position="1605"/>
    </location>
</feature>
<feature type="compositionally biased region" description="Low complexity" evidence="3">
    <location>
        <begin position="1068"/>
        <end position="1081"/>
    </location>
</feature>
<feature type="compositionally biased region" description="Basic and acidic residues" evidence="3">
    <location>
        <begin position="1342"/>
        <end position="1358"/>
    </location>
</feature>
<dbReference type="SMART" id="SM00320">
    <property type="entry name" value="WD40"/>
    <property type="match status" value="5"/>
</dbReference>
<dbReference type="PROSITE" id="PS50082">
    <property type="entry name" value="WD_REPEATS_2"/>
    <property type="match status" value="1"/>
</dbReference>
<feature type="compositionally biased region" description="Low complexity" evidence="3">
    <location>
        <begin position="215"/>
        <end position="232"/>
    </location>
</feature>
<gene>
    <name evidence="4" type="ORF">R1sor_027573</name>
</gene>
<dbReference type="EMBL" id="JBJQOH010000008">
    <property type="protein sequence ID" value="KAL3677625.1"/>
    <property type="molecule type" value="Genomic_DNA"/>
</dbReference>
<feature type="compositionally biased region" description="Polar residues" evidence="3">
    <location>
        <begin position="1327"/>
        <end position="1340"/>
    </location>
</feature>
<feature type="compositionally biased region" description="Basic and acidic residues" evidence="3">
    <location>
        <begin position="1432"/>
        <end position="1444"/>
    </location>
</feature>
<name>A0ABD3GEK1_9MARC</name>
<accession>A0ABD3GEK1</accession>
<feature type="region of interest" description="Disordered" evidence="3">
    <location>
        <begin position="1053"/>
        <end position="1081"/>
    </location>
</feature>
<organism evidence="4 5">
    <name type="scientific">Riccia sorocarpa</name>
    <dbReference type="NCBI Taxonomy" id="122646"/>
    <lineage>
        <taxon>Eukaryota</taxon>
        <taxon>Viridiplantae</taxon>
        <taxon>Streptophyta</taxon>
        <taxon>Embryophyta</taxon>
        <taxon>Marchantiophyta</taxon>
        <taxon>Marchantiopsida</taxon>
        <taxon>Marchantiidae</taxon>
        <taxon>Marchantiales</taxon>
        <taxon>Ricciaceae</taxon>
        <taxon>Riccia</taxon>
    </lineage>
</organism>
<keyword evidence="5" id="KW-1185">Reference proteome</keyword>
<feature type="compositionally biased region" description="Polar residues" evidence="3">
    <location>
        <begin position="1244"/>
        <end position="1254"/>
    </location>
</feature>
<feature type="coiled-coil region" evidence="2">
    <location>
        <begin position="641"/>
        <end position="708"/>
    </location>
</feature>
<dbReference type="InterPro" id="IPR001680">
    <property type="entry name" value="WD40_rpt"/>
</dbReference>
<keyword evidence="2" id="KW-0175">Coiled coil</keyword>
<sequence>MSMSSWIVTNSNFHLALQYCKDITGLKNIKNLKYSPSGHLVAAANSREIVLIDAYTWKFSSVLKGHTGVVTTLAWSADSVYIASAGADGAIYAWFLDGPHRYLEYVIKGSVHTCLLFDPARTYIIACGPKLPIKVLDTDKKLALSHSKETRVLPEVLSIPVEPDFEALARMYGQSPRESEEDVGSALGDLLGSVQDSHRGSAQGSTRGSIGGSRRGSSIQGSQRGSIQRSQRASMQGINKGSLDQARRMSTQGSNRGSIGGSQRGGEVQAHGEASHRGSLQGSHRGGGHIQESGESSHRGIIQGSLKKNESQQESQRGSLGGTEAHSSNQESHRGSFHGSIGLGNVQGSSEGSRRESTLGTHRDTVGDTATSLFGERPQTRARTRKSDDSNLEGCWVQHKFRSSCSIELKHEKPVNFMVGLFKKGVLITAAQDGDLRIYLYPFSQDKTNLVKEVTLFPSGEVSGLCIDEERKLIFTSSTKGILFVGSVDQDIVPPKVESEEDEFETETAPPEEPFYRSIPLISHYLVDDGSDAHNILLERDEVEEMKRDLIEFKLKMAREAKDAYFKHQRDALDWACEMKERETAFLSREKDYNVKIKLLEHNLQGALCEKETTIQNLLTTHSQTTQQLHDYFQDKLAKELERSHISRKQAQKDKVALEKELKSKESIYLDKIVALERQLEEADIRAEERMTEVRAECKKEIDQMKMELEEDILISDEELNKAFEQLNHDVGVEKERADSIYHSLMAEKRKVMHIEKQMKEMEDGHQLHLETIEKLTKEVEDLKKLVTELDFEKRTLRQVLIETEEKSQHLVAERKDQETKTVVRDFKIEQLKKTEGPLKEATVDLRNKLREMESHQLGHVLEMKRQGLAAAALKSKIQNLEEEAQELHSKLHDKEAYIQTFTQALCRLVEENDPAEWPNLIKQLYFTYVKEIHRTAVSEGKDTYNHLLHQRGNLERFVSILKQEINRSEARNWNDAKHYMQQNLELLHEFGEAQRNVRRLAFLSQKYQGEMAYWKTIATRKRPSISSAEESLDQRSVSNARCARTSLMVRHRPSTAVPTQGNATALTRRPTTTSRGSTSTAVAQQAKLDTALLREAERMREQSRSDTPVADIVKPYAHRGSVPQAATLRFSFTQPQHQQQSRPWSIDAVGEVDHEKVLALNLEVLELRKQVAIKDKEIQRLTRDQHHATGAYLPVARRASILASLPADEAKSAVEEKTTLVNRRPSTAAAASPRIPLTTLLASSRPETVSGALSKSDPAIPGSSPGVPGDNVSVDSKTSTSNTVTASGEQLPPEERRLSATELLGERRASYFHSVAEQVVQRRRSGQLSTAGERSQLSSAGERRGSKNGEGEGEQRRLSATALLAERRASKLAAVREDPEFAVAATAVEISPRRGSGSAFGTPRRISNSKPPEQETGRGTGNHAESSQQAADRRSSKSSEHTKPRVTKIDPVAPSYGTERRLSGAGSKRNSSSAASGAQERRPSTAASGASKRAISNASAAPHASRRRPSSAAASAPTKTSFTASLQHHENTTTQQVQSTSKTDPSVIDSEEPPSAEPSVIVTQESPVSAEPSVMVVQESPVSGEVSMLELQQGPNLDTSSTKIDTADTEEFLQHT</sequence>
<feature type="compositionally biased region" description="Polar residues" evidence="3">
    <location>
        <begin position="1057"/>
        <end position="1066"/>
    </location>
</feature>
<evidence type="ECO:0000313" key="4">
    <source>
        <dbReference type="EMBL" id="KAL3677625.1"/>
    </source>
</evidence>
<dbReference type="InterPro" id="IPR015943">
    <property type="entry name" value="WD40/YVTN_repeat-like_dom_sf"/>
</dbReference>
<feature type="region of interest" description="Disordered" evidence="3">
    <location>
        <begin position="191"/>
        <end position="389"/>
    </location>
</feature>
<keyword evidence="1" id="KW-0853">WD repeat</keyword>
<feature type="compositionally biased region" description="Basic and acidic residues" evidence="3">
    <location>
        <begin position="352"/>
        <end position="366"/>
    </location>
</feature>
<feature type="compositionally biased region" description="Polar residues" evidence="3">
    <location>
        <begin position="248"/>
        <end position="257"/>
    </location>
</feature>
<feature type="compositionally biased region" description="Polar residues" evidence="3">
    <location>
        <begin position="1274"/>
        <end position="1289"/>
    </location>
</feature>